<dbReference type="AlphaFoldDB" id="A0A4U1BK82"/>
<sequence length="213" mass="24422">MEKRKLLMELLADQVESINEKNQTISENQISNVSTDNGDIFIGSKDTQYKLNFEPPQVNPEQILLLVDRYKNVDCESKEFIAIKEELEEYQTPRPGRKIIGLENKLKAGNREDLIPTAKEYKKKFASRLMRYELCTHTSAIHLNIMGKIEEKFNSTIIPMIESKTDQNVIDLAISKLIIEPLADEVSAADPTLTPKQVRGMMYLLTGNCFLQW</sequence>
<evidence type="ECO:0000259" key="1">
    <source>
        <dbReference type="Pfam" id="PF20285"/>
    </source>
</evidence>
<accession>A0A4U1BK82</accession>
<evidence type="ECO:0000313" key="2">
    <source>
        <dbReference type="EMBL" id="TKB52020.1"/>
    </source>
</evidence>
<dbReference type="OrthoDB" id="9088658at2"/>
<evidence type="ECO:0000313" key="3">
    <source>
        <dbReference type="Proteomes" id="UP000305675"/>
    </source>
</evidence>
<keyword evidence="3" id="KW-1185">Reference proteome</keyword>
<dbReference type="Pfam" id="PF20285">
    <property type="entry name" value="CTD9"/>
    <property type="match status" value="1"/>
</dbReference>
<feature type="domain" description="ABC-three component systems C-terminal" evidence="1">
    <location>
        <begin position="101"/>
        <end position="213"/>
    </location>
</feature>
<proteinExistence type="predicted"/>
<organism evidence="2 3">
    <name type="scientific">Ferrimonas aestuarii</name>
    <dbReference type="NCBI Taxonomy" id="2569539"/>
    <lineage>
        <taxon>Bacteria</taxon>
        <taxon>Pseudomonadati</taxon>
        <taxon>Pseudomonadota</taxon>
        <taxon>Gammaproteobacteria</taxon>
        <taxon>Alteromonadales</taxon>
        <taxon>Ferrimonadaceae</taxon>
        <taxon>Ferrimonas</taxon>
    </lineage>
</organism>
<dbReference type="InterPro" id="IPR046911">
    <property type="entry name" value="ABC-3C_CTD9"/>
</dbReference>
<protein>
    <recommendedName>
        <fullName evidence="1">ABC-three component systems C-terminal domain-containing protein</fullName>
    </recommendedName>
</protein>
<comment type="caution">
    <text evidence="2">The sequence shown here is derived from an EMBL/GenBank/DDBJ whole genome shotgun (WGS) entry which is preliminary data.</text>
</comment>
<dbReference type="Proteomes" id="UP000305675">
    <property type="component" value="Unassembled WGS sequence"/>
</dbReference>
<dbReference type="RefSeq" id="WP_136864534.1">
    <property type="nucleotide sequence ID" value="NZ_SWCJ01000015.1"/>
</dbReference>
<dbReference type="EMBL" id="SWCJ01000015">
    <property type="protein sequence ID" value="TKB52020.1"/>
    <property type="molecule type" value="Genomic_DNA"/>
</dbReference>
<reference evidence="2 3" key="1">
    <citation type="submission" date="2019-04" db="EMBL/GenBank/DDBJ databases">
        <authorList>
            <person name="Hwang J.C."/>
        </authorList>
    </citation>
    <scope>NUCLEOTIDE SEQUENCE [LARGE SCALE GENOMIC DNA]</scope>
    <source>
        <strain evidence="2 3">IMCC35002</strain>
    </source>
</reference>
<gene>
    <name evidence="2" type="ORF">FCL42_16515</name>
</gene>
<name>A0A4U1BK82_9GAMM</name>